<organism evidence="1 2">
    <name type="scientific">Nephila pilipes</name>
    <name type="common">Giant wood spider</name>
    <name type="synonym">Nephila maculata</name>
    <dbReference type="NCBI Taxonomy" id="299642"/>
    <lineage>
        <taxon>Eukaryota</taxon>
        <taxon>Metazoa</taxon>
        <taxon>Ecdysozoa</taxon>
        <taxon>Arthropoda</taxon>
        <taxon>Chelicerata</taxon>
        <taxon>Arachnida</taxon>
        <taxon>Araneae</taxon>
        <taxon>Araneomorphae</taxon>
        <taxon>Entelegynae</taxon>
        <taxon>Araneoidea</taxon>
        <taxon>Nephilidae</taxon>
        <taxon>Nephila</taxon>
    </lineage>
</organism>
<proteinExistence type="predicted"/>
<comment type="caution">
    <text evidence="1">The sequence shown here is derived from an EMBL/GenBank/DDBJ whole genome shotgun (WGS) entry which is preliminary data.</text>
</comment>
<dbReference type="Proteomes" id="UP000887013">
    <property type="component" value="Unassembled WGS sequence"/>
</dbReference>
<evidence type="ECO:0000313" key="2">
    <source>
        <dbReference type="Proteomes" id="UP000887013"/>
    </source>
</evidence>
<dbReference type="AlphaFoldDB" id="A0A8X6QRK3"/>
<reference evidence="1" key="1">
    <citation type="submission" date="2020-08" db="EMBL/GenBank/DDBJ databases">
        <title>Multicomponent nature underlies the extraordinary mechanical properties of spider dragline silk.</title>
        <authorList>
            <person name="Kono N."/>
            <person name="Nakamura H."/>
            <person name="Mori M."/>
            <person name="Yoshida Y."/>
            <person name="Ohtoshi R."/>
            <person name="Malay A.D."/>
            <person name="Moran D.A.P."/>
            <person name="Tomita M."/>
            <person name="Numata K."/>
            <person name="Arakawa K."/>
        </authorList>
    </citation>
    <scope>NUCLEOTIDE SEQUENCE</scope>
</reference>
<accession>A0A8X6QRK3</accession>
<name>A0A8X6QRK3_NEPPI</name>
<keyword evidence="2" id="KW-1185">Reference proteome</keyword>
<dbReference type="EMBL" id="BMAW01131753">
    <property type="protein sequence ID" value="GFU40642.1"/>
    <property type="molecule type" value="Genomic_DNA"/>
</dbReference>
<evidence type="ECO:0000313" key="1">
    <source>
        <dbReference type="EMBL" id="GFU40642.1"/>
    </source>
</evidence>
<protein>
    <submittedName>
        <fullName evidence="1">Uncharacterized protein</fullName>
    </submittedName>
</protein>
<sequence>MFGTKSSAIHQFSECFRKPCVSSNVISDPYAGIRSQSDVWKKGQSEEVGRRTKEVGEVDSRFLTGRTQNTGDRGTVDGQKALLAC</sequence>
<gene>
    <name evidence="1" type="ORF">NPIL_232151</name>
</gene>